<evidence type="ECO:0000259" key="1">
    <source>
        <dbReference type="Pfam" id="PF00884"/>
    </source>
</evidence>
<dbReference type="InterPro" id="IPR000917">
    <property type="entry name" value="Sulfatase_N"/>
</dbReference>
<dbReference type="EMBL" id="VUNL01000007">
    <property type="protein sequence ID" value="MSV25052.1"/>
    <property type="molecule type" value="Genomic_DNA"/>
</dbReference>
<dbReference type="PANTHER" id="PTHR43751:SF3">
    <property type="entry name" value="SULFATASE N-TERMINAL DOMAIN-CONTAINING PROTEIN"/>
    <property type="match status" value="1"/>
</dbReference>
<evidence type="ECO:0000313" key="3">
    <source>
        <dbReference type="Proteomes" id="UP000430222"/>
    </source>
</evidence>
<dbReference type="SUPFAM" id="SSF53649">
    <property type="entry name" value="Alkaline phosphatase-like"/>
    <property type="match status" value="1"/>
</dbReference>
<dbReference type="Gene3D" id="3.40.720.10">
    <property type="entry name" value="Alkaline Phosphatase, subunit A"/>
    <property type="match status" value="1"/>
</dbReference>
<proteinExistence type="predicted"/>
<keyword evidence="2" id="KW-0378">Hydrolase</keyword>
<organism evidence="2 3">
    <name type="scientific">Selenomonas montiformis</name>
    <dbReference type="NCBI Taxonomy" id="2652285"/>
    <lineage>
        <taxon>Bacteria</taxon>
        <taxon>Bacillati</taxon>
        <taxon>Bacillota</taxon>
        <taxon>Negativicutes</taxon>
        <taxon>Selenomonadales</taxon>
        <taxon>Selenomonadaceae</taxon>
        <taxon>Selenomonas</taxon>
    </lineage>
</organism>
<dbReference type="InterPro" id="IPR052701">
    <property type="entry name" value="GAG_Ulvan_Degrading_Sulfatases"/>
</dbReference>
<keyword evidence="3" id="KW-1185">Reference proteome</keyword>
<keyword evidence="2" id="KW-0808">Transferase</keyword>
<dbReference type="PANTHER" id="PTHR43751">
    <property type="entry name" value="SULFATASE"/>
    <property type="match status" value="1"/>
</dbReference>
<dbReference type="Pfam" id="PF00884">
    <property type="entry name" value="Sulfatase"/>
    <property type="match status" value="1"/>
</dbReference>
<accession>A0A6I2V0Q9</accession>
<feature type="domain" description="Sulfatase N-terminal" evidence="1">
    <location>
        <begin position="297"/>
        <end position="577"/>
    </location>
</feature>
<dbReference type="GO" id="GO:0016740">
    <property type="term" value="F:transferase activity"/>
    <property type="evidence" value="ECO:0007669"/>
    <property type="project" value="UniProtKB-KW"/>
</dbReference>
<sequence>MVDSTRGIRGCVDGSDVFAYLQEKFHSQQFDDEYLLLAIKFRELYPESAGFEIFYGFYALAHGNVQVAFEQARIAFGKRRLNDKVWQLLVACYEKMGDNRAMAYFQGLRRKFYQVPLTIDIQNKESLDLLSLAMGVANYAPFAAQRAYIQDGELKQGAAVFAGEYLPSLESDSYWGGVYAEQESTMGKNWLLETLQYNEDFALRCGADFVFDIQRAERTKKKEIVSGGKPGLLAVAGTENAQPVDFRVGDTALEAKLSKWMFQYFRIDKPTVISSKADMVVGRFIPLGHSPKRKKVVLNILVDAMSWAVQKERNYQDVPNIMRFFRRGIIFNNHFSVGEYTYPSFAAIESGLTPHHSQLFNEQAAVSLDSRYVTISEQMKRLGYYCVNVMGAGDGITNRTTRGYDRLLTTTYSTPAYEGVERTIRHLEAFGECDQFLLLHVMDAHPWRVKDFQVPITTQTGLPLSGRLSGYDESRPSVYIQNTPLYEKANIDGVRNVDRALGNLFRYLEEHYEEDEYIVQLYSDHGCSVYDDEPYLMSEHHVGAAYMMRGAGVPERGIVDELTSALDIYPALGKLAGFKVPDYVDGNLPEVLGGTERAYVISNTMYPGQTFKMAVRTKDYECQLATADVLTTDGTVDMDTATFGIYCRDDKGKKIDSPELRAFFSAIIREYTKSFDNHGLSWQGQG</sequence>
<evidence type="ECO:0000313" key="2">
    <source>
        <dbReference type="EMBL" id="MSV25052.1"/>
    </source>
</evidence>
<gene>
    <name evidence="2" type="ORF">FYJ78_07620</name>
</gene>
<dbReference type="GO" id="GO:0016787">
    <property type="term" value="F:hydrolase activity"/>
    <property type="evidence" value="ECO:0007669"/>
    <property type="project" value="UniProtKB-KW"/>
</dbReference>
<comment type="caution">
    <text evidence="2">The sequence shown here is derived from an EMBL/GenBank/DDBJ whole genome shotgun (WGS) entry which is preliminary data.</text>
</comment>
<protein>
    <submittedName>
        <fullName evidence="2">Sulfatase-like hydrolase/transferase</fullName>
    </submittedName>
</protein>
<dbReference type="InterPro" id="IPR017850">
    <property type="entry name" value="Alkaline_phosphatase_core_sf"/>
</dbReference>
<name>A0A6I2V0Q9_9FIRM</name>
<dbReference type="AlphaFoldDB" id="A0A6I2V0Q9"/>
<dbReference type="Proteomes" id="UP000430222">
    <property type="component" value="Unassembled WGS sequence"/>
</dbReference>
<reference evidence="2 3" key="1">
    <citation type="submission" date="2019-08" db="EMBL/GenBank/DDBJ databases">
        <title>In-depth cultivation of the pig gut microbiome towards novel bacterial diversity and tailored functional studies.</title>
        <authorList>
            <person name="Wylensek D."/>
            <person name="Hitch T.C.A."/>
            <person name="Clavel T."/>
        </authorList>
    </citation>
    <scope>NUCLEOTIDE SEQUENCE [LARGE SCALE GENOMIC DNA]</scope>
    <source>
        <strain evidence="3">WCA-380-WT-3B3</strain>
    </source>
</reference>